<dbReference type="InterPro" id="IPR001017">
    <property type="entry name" value="DH_E1"/>
</dbReference>
<comment type="caution">
    <text evidence="5">The sequence shown here is derived from an EMBL/GenBank/DDBJ whole genome shotgun (WGS) entry which is preliminary data.</text>
</comment>
<reference evidence="5 6" key="2">
    <citation type="submission" date="2020-03" db="EMBL/GenBank/DDBJ databases">
        <authorList>
            <person name="Ichikawa N."/>
            <person name="Kimura A."/>
            <person name="Kitahashi Y."/>
            <person name="Uohara A."/>
        </authorList>
    </citation>
    <scope>NUCLEOTIDE SEQUENCE [LARGE SCALE GENOMIC DNA]</scope>
    <source>
        <strain evidence="5 6">NBRC 108638</strain>
    </source>
</reference>
<dbReference type="InterPro" id="IPR050642">
    <property type="entry name" value="PDH_E1_Alpha_Subunit"/>
</dbReference>
<keyword evidence="6" id="KW-1185">Reference proteome</keyword>
<dbReference type="RefSeq" id="WP_173073850.1">
    <property type="nucleotide sequence ID" value="NZ_BAABJB010000031.1"/>
</dbReference>
<dbReference type="InterPro" id="IPR029061">
    <property type="entry name" value="THDP-binding"/>
</dbReference>
<proteinExistence type="predicted"/>
<dbReference type="PANTHER" id="PTHR11516:SF60">
    <property type="entry name" value="PYRUVATE DEHYDROGENASE E1 COMPONENT SUBUNIT ALPHA"/>
    <property type="match status" value="1"/>
</dbReference>
<evidence type="ECO:0000259" key="4">
    <source>
        <dbReference type="Pfam" id="PF00676"/>
    </source>
</evidence>
<comment type="cofactor">
    <cofactor evidence="1">
        <name>thiamine diphosphate</name>
        <dbReference type="ChEBI" id="CHEBI:58937"/>
    </cofactor>
</comment>
<dbReference type="Proteomes" id="UP000482960">
    <property type="component" value="Unassembled WGS sequence"/>
</dbReference>
<sequence length="328" mass="34978">MEGNPTEDGHAQLYRTIRLIRRFEEHAIDLVRSGDIPGIHPCIGQEAAAAGVCAALRKDDVVLSNHRGHGHLLAKGCDPGRLMAELLGRVTGIGRGGGGSLHPADLDSGVYGATATVGHGAAIATGVGWALAKEGGDRVAVAFFGDGAVNQGALLESFNLASLWRVPVVLVCENNLYATTLAAGEGNAGSVIGRAEGFGIPASTVDGQDPVLVREAARQAVHRARTGGGPSVLELLTYRYEGHHTFELKTRLRYRDKAEVERWRERDPLRIQGERVRAEDRELIDAEVEATLEEAVRSALDSPAPDPTDPLRYLYADGLRTRGGVSYA</sequence>
<evidence type="ECO:0000313" key="5">
    <source>
        <dbReference type="EMBL" id="GFJ87065.1"/>
    </source>
</evidence>
<organism evidence="5 6">
    <name type="scientific">Phytohabitans rumicis</name>
    <dbReference type="NCBI Taxonomy" id="1076125"/>
    <lineage>
        <taxon>Bacteria</taxon>
        <taxon>Bacillati</taxon>
        <taxon>Actinomycetota</taxon>
        <taxon>Actinomycetes</taxon>
        <taxon>Micromonosporales</taxon>
        <taxon>Micromonosporaceae</taxon>
    </lineage>
</organism>
<dbReference type="GO" id="GO:0004739">
    <property type="term" value="F:pyruvate dehydrogenase (acetyl-transferring) activity"/>
    <property type="evidence" value="ECO:0007669"/>
    <property type="project" value="TreeGrafter"/>
</dbReference>
<name>A0A6V8L2Y1_9ACTN</name>
<dbReference type="SUPFAM" id="SSF52518">
    <property type="entry name" value="Thiamin diphosphate-binding fold (THDP-binding)"/>
    <property type="match status" value="1"/>
</dbReference>
<dbReference type="GO" id="GO:0006086">
    <property type="term" value="P:pyruvate decarboxylation to acetyl-CoA"/>
    <property type="evidence" value="ECO:0007669"/>
    <property type="project" value="TreeGrafter"/>
</dbReference>
<keyword evidence="3" id="KW-0786">Thiamine pyrophosphate</keyword>
<evidence type="ECO:0000256" key="3">
    <source>
        <dbReference type="ARBA" id="ARBA00023052"/>
    </source>
</evidence>
<keyword evidence="2" id="KW-0560">Oxidoreductase</keyword>
<dbReference type="PANTHER" id="PTHR11516">
    <property type="entry name" value="PYRUVATE DEHYDROGENASE E1 COMPONENT, ALPHA SUBUNIT BACTERIAL AND ORGANELLAR"/>
    <property type="match status" value="1"/>
</dbReference>
<gene>
    <name evidence="5" type="ORF">Prum_007070</name>
</gene>
<evidence type="ECO:0000256" key="1">
    <source>
        <dbReference type="ARBA" id="ARBA00001964"/>
    </source>
</evidence>
<dbReference type="EMBL" id="BLPG01000001">
    <property type="protein sequence ID" value="GFJ87065.1"/>
    <property type="molecule type" value="Genomic_DNA"/>
</dbReference>
<protein>
    <submittedName>
        <fullName evidence="5">Dehydrogenase E1 component</fullName>
    </submittedName>
</protein>
<accession>A0A6V8L2Y1</accession>
<dbReference type="CDD" id="cd02000">
    <property type="entry name" value="TPP_E1_PDC_ADC_BCADC"/>
    <property type="match status" value="1"/>
</dbReference>
<evidence type="ECO:0000256" key="2">
    <source>
        <dbReference type="ARBA" id="ARBA00023002"/>
    </source>
</evidence>
<feature type="domain" description="Dehydrogenase E1 component" evidence="4">
    <location>
        <begin position="17"/>
        <end position="307"/>
    </location>
</feature>
<dbReference type="AlphaFoldDB" id="A0A6V8L2Y1"/>
<dbReference type="Pfam" id="PF00676">
    <property type="entry name" value="E1_dh"/>
    <property type="match status" value="1"/>
</dbReference>
<dbReference type="GO" id="GO:0000287">
    <property type="term" value="F:magnesium ion binding"/>
    <property type="evidence" value="ECO:0007669"/>
    <property type="project" value="UniProtKB-ARBA"/>
</dbReference>
<evidence type="ECO:0000313" key="6">
    <source>
        <dbReference type="Proteomes" id="UP000482960"/>
    </source>
</evidence>
<dbReference type="Gene3D" id="3.40.50.970">
    <property type="match status" value="1"/>
</dbReference>
<reference evidence="5 6" key="1">
    <citation type="submission" date="2020-03" db="EMBL/GenBank/DDBJ databases">
        <title>Whole genome shotgun sequence of Phytohabitans rumicis NBRC 108638.</title>
        <authorList>
            <person name="Komaki H."/>
            <person name="Tamura T."/>
        </authorList>
    </citation>
    <scope>NUCLEOTIDE SEQUENCE [LARGE SCALE GENOMIC DNA]</scope>
    <source>
        <strain evidence="5 6">NBRC 108638</strain>
    </source>
</reference>